<keyword evidence="2" id="KW-1185">Reference proteome</keyword>
<comment type="caution">
    <text evidence="1">The sequence shown here is derived from an EMBL/GenBank/DDBJ whole genome shotgun (WGS) entry which is preliminary data.</text>
</comment>
<evidence type="ECO:0008006" key="3">
    <source>
        <dbReference type="Google" id="ProtNLM"/>
    </source>
</evidence>
<protein>
    <recommendedName>
        <fullName evidence="3">Coat protein</fullName>
    </recommendedName>
</protein>
<evidence type="ECO:0000313" key="1">
    <source>
        <dbReference type="EMBL" id="TGE04634.1"/>
    </source>
</evidence>
<evidence type="ECO:0000313" key="2">
    <source>
        <dbReference type="Proteomes" id="UP000298337"/>
    </source>
</evidence>
<name>A0A4Z0P051_9BACT</name>
<dbReference type="Proteomes" id="UP000298337">
    <property type="component" value="Unassembled WGS sequence"/>
</dbReference>
<dbReference type="InterPro" id="IPR045404">
    <property type="entry name" value="Gp13-like"/>
</dbReference>
<reference evidence="1 2" key="1">
    <citation type="submission" date="2019-04" db="EMBL/GenBank/DDBJ databases">
        <authorList>
            <person name="Feng G."/>
            <person name="Zhang J."/>
            <person name="Zhu H."/>
        </authorList>
    </citation>
    <scope>NUCLEOTIDE SEQUENCE [LARGE SCALE GENOMIC DNA]</scope>
    <source>
        <strain evidence="1 2">92R-1</strain>
    </source>
</reference>
<dbReference type="AlphaFoldDB" id="A0A4Z0P051"/>
<gene>
    <name evidence="1" type="ORF">EU556_20835</name>
</gene>
<sequence>MAITQLSDIGVFPTNVSNYITQQSIETNAFYQSGIIRRNTDPAVQAMLDAGGFEVIFPFFNDLTGSGQIMQEGTNLTVGKVTTGSGKAPVLERAESWGSTDLVADFLGNDPMRLIADRVAAFWDRHYSSALLSVMAGAVGAVTANVLDISSLSGAAAVIDADSFIDAETLLGDRRKKLTAVGMHSKTVAALRKQGLISTIPPQDGVAFAGDYYGSLRIIEDDTMTYDAGTGIYTSYLFAEGSVLFGEGGVKTPQEVERNALINGGQEYLVSRKRFMFVPTGVSFTGSVATTSPPNATNAELATINKWTPKTNQKNIGIVKFIHKIA</sequence>
<accession>A0A4Z0P051</accession>
<proteinExistence type="predicted"/>
<dbReference type="OrthoDB" id="95756at2"/>
<dbReference type="RefSeq" id="WP_135436078.1">
    <property type="nucleotide sequence ID" value="NZ_SRLA01000005.1"/>
</dbReference>
<dbReference type="EMBL" id="SRLA01000005">
    <property type="protein sequence ID" value="TGE04634.1"/>
    <property type="molecule type" value="Genomic_DNA"/>
</dbReference>
<organism evidence="1 2">
    <name type="scientific">Hymenobacter fodinae</name>
    <dbReference type="NCBI Taxonomy" id="2510796"/>
    <lineage>
        <taxon>Bacteria</taxon>
        <taxon>Pseudomonadati</taxon>
        <taxon>Bacteroidota</taxon>
        <taxon>Cytophagia</taxon>
        <taxon>Cytophagales</taxon>
        <taxon>Hymenobacteraceae</taxon>
        <taxon>Hymenobacter</taxon>
    </lineage>
</organism>
<dbReference type="Pfam" id="PF20036">
    <property type="entry name" value="Gp13-like"/>
    <property type="match status" value="1"/>
</dbReference>
<dbReference type="SUPFAM" id="SSF56563">
    <property type="entry name" value="Major capsid protein gp5"/>
    <property type="match status" value="1"/>
</dbReference>